<reference evidence="1" key="1">
    <citation type="submission" date="2021-10" db="EMBL/GenBank/DDBJ databases">
        <authorList>
            <person name="Hussein R."/>
            <person name="Harrison J."/>
            <person name="Studholme D.J."/>
            <person name="Vicente J."/>
            <person name="Grant M."/>
        </authorList>
    </citation>
    <scope>NUCLEOTIDE SEQUENCE</scope>
    <source>
        <strain evidence="1">NCPPB 2970</strain>
    </source>
</reference>
<organism evidence="1 2">
    <name type="scientific">Xanthomonas campestris pv. papavericola</name>
    <dbReference type="NCBI Taxonomy" id="487881"/>
    <lineage>
        <taxon>Bacteria</taxon>
        <taxon>Pseudomonadati</taxon>
        <taxon>Pseudomonadota</taxon>
        <taxon>Gammaproteobacteria</taxon>
        <taxon>Lysobacterales</taxon>
        <taxon>Lysobacteraceae</taxon>
        <taxon>Xanthomonas</taxon>
    </lineage>
</organism>
<proteinExistence type="predicted"/>
<evidence type="ECO:0000313" key="2">
    <source>
        <dbReference type="Proteomes" id="UP001297361"/>
    </source>
</evidence>
<dbReference type="AlphaFoldDB" id="A0AAJ2X6T4"/>
<dbReference type="Proteomes" id="UP001297361">
    <property type="component" value="Unassembled WGS sequence"/>
</dbReference>
<evidence type="ECO:0000313" key="1">
    <source>
        <dbReference type="EMBL" id="MEC3889810.1"/>
    </source>
</evidence>
<name>A0AAJ2X6T4_XANCA</name>
<sequence length="208" mass="23478">MNGPPVSTATAVAMVLAAHEKFPVDDPAFWDEFSQMMEILRRSCSSQRDARSAMCRAAFHLRGLSNSKQVSAFDDRAFFDSRSTANWAITTASDDEVSISLAPLRHTTRTEQMELCVPIYMVSFECKNNSKDYTGFFSKLKEIGHPWSNDVGSTWLIGHLGNASTIRDVLKRHLYEEDRLLVAKLTKKDAAWTGFSTMSSEWLMRHLS</sequence>
<protein>
    <submittedName>
        <fullName evidence="1">Uncharacterized protein</fullName>
    </submittedName>
</protein>
<reference evidence="1" key="2">
    <citation type="submission" date="2024-01" db="EMBL/GenBank/DDBJ databases">
        <title>Long-read genome sequencing of X. campestris pv. papavericola.</title>
        <authorList>
            <person name="Hussain R.M.F."/>
            <person name="Greer S."/>
            <person name="Harrison J."/>
            <person name="Grant M."/>
            <person name="Vicente J."/>
            <person name="Studholme D.J."/>
        </authorList>
    </citation>
    <scope>NUCLEOTIDE SEQUENCE</scope>
    <source>
        <strain evidence="1">NCPPB 2970</strain>
    </source>
</reference>
<dbReference type="RefSeq" id="WP_228427196.1">
    <property type="nucleotide sequence ID" value="NZ_JAJFNJ020000003.1"/>
</dbReference>
<gene>
    <name evidence="1" type="ORF">LLE72_019150</name>
</gene>
<accession>A0AAJ2X6T4</accession>
<comment type="caution">
    <text evidence="1">The sequence shown here is derived from an EMBL/GenBank/DDBJ whole genome shotgun (WGS) entry which is preliminary data.</text>
</comment>
<dbReference type="EMBL" id="JAJFNJ020000003">
    <property type="protein sequence ID" value="MEC3889810.1"/>
    <property type="molecule type" value="Genomic_DNA"/>
</dbReference>